<keyword evidence="3" id="KW-1003">Cell membrane</keyword>
<keyword evidence="10" id="KW-1185">Reference proteome</keyword>
<evidence type="ECO:0000256" key="1">
    <source>
        <dbReference type="ARBA" id="ARBA00004651"/>
    </source>
</evidence>
<feature type="transmembrane region" description="Helical" evidence="7">
    <location>
        <begin position="311"/>
        <end position="333"/>
    </location>
</feature>
<keyword evidence="2" id="KW-0813">Transport</keyword>
<feature type="transmembrane region" description="Helical" evidence="7">
    <location>
        <begin position="371"/>
        <end position="394"/>
    </location>
</feature>
<gene>
    <name evidence="9" type="ORF">ACFS5P_15140</name>
</gene>
<evidence type="ECO:0000256" key="3">
    <source>
        <dbReference type="ARBA" id="ARBA00022475"/>
    </source>
</evidence>
<name>A0ABW5ZK50_9BACL</name>
<feature type="transmembrane region" description="Helical" evidence="7">
    <location>
        <begin position="74"/>
        <end position="91"/>
    </location>
</feature>
<sequence>MISKKLPSVVYLWIGQGISSFATSIYTLALAWYVIELTSSPLQMGTLLFIAMIPRIILSFISGAIGDRVSKKKFIITIDLLRFTIAAIWSISLFSRPVSLTEIYIFTFIFSAMSSFYHPIYNSMIPDLLDKSNLKLTQAASINEMVFKISMITSPAISGLLVGFISFEQFILLNASGFLLAALFTSLIKHKGKAKLYDSNKSIIFDLKKGINYFVNNKIIFWSVILITFANIAVVSYNVNLANLIQHEMESTPSLYGLVLTLFSIGSFLGFLFLSIFKVENYRGYIYICSLLLAGISFVTVGVFLNPFSLMLTFFCIGLFFAVVSTISTTILFEVPSEDYRARIFGIASVSSLLSPLGYLLWGFVGESVSSSFAISSSGIIIIFVAIIGFFTSLSKFK</sequence>
<comment type="subcellular location">
    <subcellularLocation>
        <location evidence="1">Cell membrane</location>
        <topology evidence="1">Multi-pass membrane protein</topology>
    </subcellularLocation>
</comment>
<feature type="transmembrane region" description="Helical" evidence="7">
    <location>
        <begin position="103"/>
        <end position="124"/>
    </location>
</feature>
<keyword evidence="5 7" id="KW-1133">Transmembrane helix</keyword>
<feature type="transmembrane region" description="Helical" evidence="7">
    <location>
        <begin position="145"/>
        <end position="165"/>
    </location>
</feature>
<dbReference type="Pfam" id="PF05977">
    <property type="entry name" value="MFS_3"/>
    <property type="match status" value="1"/>
</dbReference>
<dbReference type="InterPro" id="IPR036259">
    <property type="entry name" value="MFS_trans_sf"/>
</dbReference>
<dbReference type="RefSeq" id="WP_204731066.1">
    <property type="nucleotide sequence ID" value="NZ_JAFBDK010000039.1"/>
</dbReference>
<feature type="transmembrane region" description="Helical" evidence="7">
    <location>
        <begin position="255"/>
        <end position="277"/>
    </location>
</feature>
<dbReference type="PROSITE" id="PS50850">
    <property type="entry name" value="MFS"/>
    <property type="match status" value="1"/>
</dbReference>
<evidence type="ECO:0000256" key="6">
    <source>
        <dbReference type="ARBA" id="ARBA00023136"/>
    </source>
</evidence>
<dbReference type="SUPFAM" id="SSF103473">
    <property type="entry name" value="MFS general substrate transporter"/>
    <property type="match status" value="1"/>
</dbReference>
<protein>
    <submittedName>
        <fullName evidence="9">MFS transporter</fullName>
    </submittedName>
</protein>
<dbReference type="PANTHER" id="PTHR23513">
    <property type="entry name" value="INTEGRAL MEMBRANE EFFLUX PROTEIN-RELATED"/>
    <property type="match status" value="1"/>
</dbReference>
<evidence type="ECO:0000256" key="7">
    <source>
        <dbReference type="SAM" id="Phobius"/>
    </source>
</evidence>
<accession>A0ABW5ZK50</accession>
<evidence type="ECO:0000259" key="8">
    <source>
        <dbReference type="PROSITE" id="PS50850"/>
    </source>
</evidence>
<evidence type="ECO:0000256" key="2">
    <source>
        <dbReference type="ARBA" id="ARBA00022448"/>
    </source>
</evidence>
<dbReference type="Gene3D" id="1.20.1250.20">
    <property type="entry name" value="MFS general substrate transporter like domains"/>
    <property type="match status" value="1"/>
</dbReference>
<proteinExistence type="predicted"/>
<dbReference type="InterPro" id="IPR020846">
    <property type="entry name" value="MFS_dom"/>
</dbReference>
<reference evidence="10" key="1">
    <citation type="journal article" date="2019" name="Int. J. Syst. Evol. Microbiol.">
        <title>The Global Catalogue of Microorganisms (GCM) 10K type strain sequencing project: providing services to taxonomists for standard genome sequencing and annotation.</title>
        <authorList>
            <consortium name="The Broad Institute Genomics Platform"/>
            <consortium name="The Broad Institute Genome Sequencing Center for Infectious Disease"/>
            <person name="Wu L."/>
            <person name="Ma J."/>
        </authorList>
    </citation>
    <scope>NUCLEOTIDE SEQUENCE [LARGE SCALE GENOMIC DNA]</scope>
    <source>
        <strain evidence="10">KCTC 13528</strain>
    </source>
</reference>
<feature type="transmembrane region" description="Helical" evidence="7">
    <location>
        <begin position="284"/>
        <end position="305"/>
    </location>
</feature>
<feature type="domain" description="Major facilitator superfamily (MFS) profile" evidence="8">
    <location>
        <begin position="8"/>
        <end position="398"/>
    </location>
</feature>
<evidence type="ECO:0000256" key="4">
    <source>
        <dbReference type="ARBA" id="ARBA00022692"/>
    </source>
</evidence>
<dbReference type="EMBL" id="JBHUPG010000028">
    <property type="protein sequence ID" value="MFD2913222.1"/>
    <property type="molecule type" value="Genomic_DNA"/>
</dbReference>
<feature type="transmembrane region" description="Helical" evidence="7">
    <location>
        <begin position="12"/>
        <end position="35"/>
    </location>
</feature>
<feature type="transmembrane region" description="Helical" evidence="7">
    <location>
        <begin position="345"/>
        <end position="365"/>
    </location>
</feature>
<keyword evidence="4 7" id="KW-0812">Transmembrane</keyword>
<feature type="transmembrane region" description="Helical" evidence="7">
    <location>
        <begin position="219"/>
        <end position="239"/>
    </location>
</feature>
<evidence type="ECO:0000256" key="5">
    <source>
        <dbReference type="ARBA" id="ARBA00022989"/>
    </source>
</evidence>
<dbReference type="PANTHER" id="PTHR23513:SF6">
    <property type="entry name" value="MAJOR FACILITATOR SUPERFAMILY ASSOCIATED DOMAIN-CONTAINING PROTEIN"/>
    <property type="match status" value="1"/>
</dbReference>
<dbReference type="InterPro" id="IPR010290">
    <property type="entry name" value="TM_effector"/>
</dbReference>
<keyword evidence="6 7" id="KW-0472">Membrane</keyword>
<organism evidence="9 10">
    <name type="scientific">Jeotgalibacillus terrae</name>
    <dbReference type="NCBI Taxonomy" id="587735"/>
    <lineage>
        <taxon>Bacteria</taxon>
        <taxon>Bacillati</taxon>
        <taxon>Bacillota</taxon>
        <taxon>Bacilli</taxon>
        <taxon>Bacillales</taxon>
        <taxon>Caryophanaceae</taxon>
        <taxon>Jeotgalibacillus</taxon>
    </lineage>
</organism>
<dbReference type="CDD" id="cd06173">
    <property type="entry name" value="MFS_MefA_like"/>
    <property type="match status" value="1"/>
</dbReference>
<feature type="transmembrane region" description="Helical" evidence="7">
    <location>
        <begin position="41"/>
        <end position="62"/>
    </location>
</feature>
<comment type="caution">
    <text evidence="9">The sequence shown here is derived from an EMBL/GenBank/DDBJ whole genome shotgun (WGS) entry which is preliminary data.</text>
</comment>
<dbReference type="Proteomes" id="UP001597561">
    <property type="component" value="Unassembled WGS sequence"/>
</dbReference>
<feature type="transmembrane region" description="Helical" evidence="7">
    <location>
        <begin position="171"/>
        <end position="188"/>
    </location>
</feature>
<evidence type="ECO:0000313" key="9">
    <source>
        <dbReference type="EMBL" id="MFD2913222.1"/>
    </source>
</evidence>
<evidence type="ECO:0000313" key="10">
    <source>
        <dbReference type="Proteomes" id="UP001597561"/>
    </source>
</evidence>